<feature type="transmembrane region" description="Helical" evidence="1">
    <location>
        <begin position="57"/>
        <end position="78"/>
    </location>
</feature>
<gene>
    <name evidence="2" type="ORF">ALC53_07666</name>
</gene>
<evidence type="ECO:0000313" key="2">
    <source>
        <dbReference type="EMBL" id="KYM81874.1"/>
    </source>
</evidence>
<accession>A0A195BCF0</accession>
<keyword evidence="1" id="KW-0812">Transmembrane</keyword>
<name>A0A195BCF0_9HYME</name>
<keyword evidence="1" id="KW-1133">Transmembrane helix</keyword>
<evidence type="ECO:0000313" key="3">
    <source>
        <dbReference type="Proteomes" id="UP000078540"/>
    </source>
</evidence>
<keyword evidence="2" id="KW-0830">Ubiquinone</keyword>
<dbReference type="EMBL" id="KQ976528">
    <property type="protein sequence ID" value="KYM81874.1"/>
    <property type="molecule type" value="Genomic_DNA"/>
</dbReference>
<protein>
    <submittedName>
        <fullName evidence="2">NADH-ubiquinone oxidoreductase chain 4</fullName>
    </submittedName>
</protein>
<dbReference type="AlphaFoldDB" id="A0A195BCF0"/>
<proteinExistence type="predicted"/>
<dbReference type="Proteomes" id="UP000078540">
    <property type="component" value="Unassembled WGS sequence"/>
</dbReference>
<sequence>MQIVLYVKCSRGATKKSELMFGSGAESQRFIKDRSGLELELVARLITFFKAGVLGRYVIIIAHGLCSSGIFYIVNLYYERLGRQLLFLNKVYKYVLHP</sequence>
<organism evidence="2 3">
    <name type="scientific">Atta colombica</name>
    <dbReference type="NCBI Taxonomy" id="520822"/>
    <lineage>
        <taxon>Eukaryota</taxon>
        <taxon>Metazoa</taxon>
        <taxon>Ecdysozoa</taxon>
        <taxon>Arthropoda</taxon>
        <taxon>Hexapoda</taxon>
        <taxon>Insecta</taxon>
        <taxon>Pterygota</taxon>
        <taxon>Neoptera</taxon>
        <taxon>Endopterygota</taxon>
        <taxon>Hymenoptera</taxon>
        <taxon>Apocrita</taxon>
        <taxon>Aculeata</taxon>
        <taxon>Formicoidea</taxon>
        <taxon>Formicidae</taxon>
        <taxon>Myrmicinae</taxon>
        <taxon>Atta</taxon>
    </lineage>
</organism>
<dbReference type="STRING" id="520822.A0A195BCF0"/>
<reference evidence="2 3" key="1">
    <citation type="submission" date="2015-09" db="EMBL/GenBank/DDBJ databases">
        <title>Atta colombica WGS genome.</title>
        <authorList>
            <person name="Nygaard S."/>
            <person name="Hu H."/>
            <person name="Boomsma J."/>
            <person name="Zhang G."/>
        </authorList>
    </citation>
    <scope>NUCLEOTIDE SEQUENCE [LARGE SCALE GENOMIC DNA]</scope>
    <source>
        <strain evidence="2">Treedump-2</strain>
        <tissue evidence="2">Whole body</tissue>
    </source>
</reference>
<keyword evidence="1" id="KW-0472">Membrane</keyword>
<keyword evidence="3" id="KW-1185">Reference proteome</keyword>
<evidence type="ECO:0000256" key="1">
    <source>
        <dbReference type="SAM" id="Phobius"/>
    </source>
</evidence>